<dbReference type="OrthoDB" id="10533292at2759"/>
<feature type="chain" id="PRO_5029791237" evidence="1">
    <location>
        <begin position="20"/>
        <end position="410"/>
    </location>
</feature>
<sequence>MRRWHACFFLLILGLLCVALIVDKYALLKRVRFWETCRAVAVVGPDDNRTLLLQVREHWGTLAQRFSPNRVRLEAPLLPCVRDAHDFISECTVWVKNANGKFVSRSTRRGLALSPADGSRFREQERTTRRFEVETQAFIDRALLYEALYLLRFSLAENLGQRLNALRVLRELCHDWHHAVYLRDLGAIPLIVQALGDPNALIRVEAAQVLATASQNHFAVQQSIAAAAPELVRHAADATESLRVRSACLYAAVAMTHLYRIERGERTVSSTLQILEQAMDMCGLLCVPAGEQKVDMHRFVRRAFAFIRDLIRTRSHPTDASESPTLPHVLRRYLEQRSIQSRLERVLDSACLTTDAHSELAALLQILRAKRSPTHPKYLMIGAAKELSVPSESLPALQEPVEQRNLHGVA</sequence>
<protein>
    <submittedName>
        <fullName evidence="2">Uncharacterized protein</fullName>
    </submittedName>
</protein>
<name>A0A7J7IK34_9RHOD</name>
<keyword evidence="1" id="KW-0732">Signal</keyword>
<dbReference type="Proteomes" id="UP000530660">
    <property type="component" value="Unassembled WGS sequence"/>
</dbReference>
<accession>A0A7J7IK34</accession>
<dbReference type="Gene3D" id="1.25.10.10">
    <property type="entry name" value="Leucine-rich Repeat Variant"/>
    <property type="match status" value="1"/>
</dbReference>
<organism evidence="2 3">
    <name type="scientific">Cyanidiococcus yangmingshanensis</name>
    <dbReference type="NCBI Taxonomy" id="2690220"/>
    <lineage>
        <taxon>Eukaryota</taxon>
        <taxon>Rhodophyta</taxon>
        <taxon>Bangiophyceae</taxon>
        <taxon>Cyanidiales</taxon>
        <taxon>Cyanidiaceae</taxon>
        <taxon>Cyanidiococcus</taxon>
    </lineage>
</organism>
<dbReference type="InterPro" id="IPR050693">
    <property type="entry name" value="Hsp70_NEF-Inhibitors"/>
</dbReference>
<gene>
    <name evidence="2" type="ORF">F1559_000733</name>
</gene>
<evidence type="ECO:0000313" key="2">
    <source>
        <dbReference type="EMBL" id="KAF6003472.1"/>
    </source>
</evidence>
<keyword evidence="3" id="KW-1185">Reference proteome</keyword>
<dbReference type="GO" id="GO:0000774">
    <property type="term" value="F:adenyl-nucleotide exchange factor activity"/>
    <property type="evidence" value="ECO:0007669"/>
    <property type="project" value="TreeGrafter"/>
</dbReference>
<evidence type="ECO:0000256" key="1">
    <source>
        <dbReference type="SAM" id="SignalP"/>
    </source>
</evidence>
<dbReference type="SUPFAM" id="SSF48371">
    <property type="entry name" value="ARM repeat"/>
    <property type="match status" value="1"/>
</dbReference>
<dbReference type="PANTHER" id="PTHR19316:SF18">
    <property type="entry name" value="HSP70-BINDING PROTEIN 1"/>
    <property type="match status" value="1"/>
</dbReference>
<evidence type="ECO:0000313" key="3">
    <source>
        <dbReference type="Proteomes" id="UP000530660"/>
    </source>
</evidence>
<dbReference type="PANTHER" id="PTHR19316">
    <property type="entry name" value="PROTEIN FOLDING REGULATOR"/>
    <property type="match status" value="1"/>
</dbReference>
<dbReference type="InterPro" id="IPR016024">
    <property type="entry name" value="ARM-type_fold"/>
</dbReference>
<dbReference type="GO" id="GO:0005783">
    <property type="term" value="C:endoplasmic reticulum"/>
    <property type="evidence" value="ECO:0007669"/>
    <property type="project" value="TreeGrafter"/>
</dbReference>
<dbReference type="EMBL" id="VWRR01000006">
    <property type="protein sequence ID" value="KAF6003472.1"/>
    <property type="molecule type" value="Genomic_DNA"/>
</dbReference>
<feature type="signal peptide" evidence="1">
    <location>
        <begin position="1"/>
        <end position="19"/>
    </location>
</feature>
<proteinExistence type="predicted"/>
<dbReference type="AlphaFoldDB" id="A0A7J7IK34"/>
<dbReference type="InterPro" id="IPR011989">
    <property type="entry name" value="ARM-like"/>
</dbReference>
<reference evidence="2 3" key="1">
    <citation type="journal article" date="2020" name="J. Phycol.">
        <title>Comparative genome analysis reveals Cyanidiococcus gen. nov., a new extremophilic red algal genus sister to Cyanidioschyzon (Cyanidioschyzonaceae, Rhodophyta).</title>
        <authorList>
            <person name="Liu S.-L."/>
            <person name="Chiang Y.-R."/>
            <person name="Yoon H.S."/>
            <person name="Fu H.-Y."/>
        </authorList>
    </citation>
    <scope>NUCLEOTIDE SEQUENCE [LARGE SCALE GENOMIC DNA]</scope>
    <source>
        <strain evidence="2 3">THAL066</strain>
    </source>
</reference>
<comment type="caution">
    <text evidence="2">The sequence shown here is derived from an EMBL/GenBank/DDBJ whole genome shotgun (WGS) entry which is preliminary data.</text>
</comment>